<evidence type="ECO:0000313" key="2">
    <source>
        <dbReference type="EMBL" id="MCU6697825.1"/>
    </source>
</evidence>
<keyword evidence="3" id="KW-1185">Reference proteome</keyword>
<organism evidence="2 3">
    <name type="scientific">Laedolimicola ammoniilytica</name>
    <dbReference type="NCBI Taxonomy" id="2981771"/>
    <lineage>
        <taxon>Bacteria</taxon>
        <taxon>Bacillati</taxon>
        <taxon>Bacillota</taxon>
        <taxon>Clostridia</taxon>
        <taxon>Lachnospirales</taxon>
        <taxon>Lachnospiraceae</taxon>
        <taxon>Laedolimicola</taxon>
    </lineage>
</organism>
<sequence>MMNSNFWDNIGRTVTGAADTVGRKATEVAGVAKLKNQIYSLERDMKRDYEAIGKIVYERYAAAGSLEDEPLQQLCEEIARKEILIDEYQGEIDEKKKEL</sequence>
<dbReference type="EMBL" id="JAOQKC010000020">
    <property type="protein sequence ID" value="MCU6697825.1"/>
    <property type="molecule type" value="Genomic_DNA"/>
</dbReference>
<protein>
    <submittedName>
        <fullName evidence="2">Uncharacterized protein</fullName>
    </submittedName>
</protein>
<comment type="caution">
    <text evidence="2">The sequence shown here is derived from an EMBL/GenBank/DDBJ whole genome shotgun (WGS) entry which is preliminary data.</text>
</comment>
<name>A0ABT2S0M2_9FIRM</name>
<dbReference type="RefSeq" id="WP_158364562.1">
    <property type="nucleotide sequence ID" value="NZ_JAOQKC010000020.1"/>
</dbReference>
<evidence type="ECO:0000313" key="3">
    <source>
        <dbReference type="Proteomes" id="UP001652461"/>
    </source>
</evidence>
<dbReference type="Proteomes" id="UP001652461">
    <property type="component" value="Unassembled WGS sequence"/>
</dbReference>
<reference evidence="2 3" key="1">
    <citation type="journal article" date="2021" name="ISME Commun">
        <title>Automated analysis of genomic sequences facilitates high-throughput and comprehensive description of bacteria.</title>
        <authorList>
            <person name="Hitch T.C.A."/>
        </authorList>
    </citation>
    <scope>NUCLEOTIDE SEQUENCE [LARGE SCALE GENOMIC DNA]</scope>
    <source>
        <strain evidence="2 3">Sanger_04</strain>
    </source>
</reference>
<accession>A0ABT2S0M2</accession>
<proteinExistence type="predicted"/>
<feature type="coiled-coil region" evidence="1">
    <location>
        <begin position="71"/>
        <end position="98"/>
    </location>
</feature>
<keyword evidence="1" id="KW-0175">Coiled coil</keyword>
<evidence type="ECO:0000256" key="1">
    <source>
        <dbReference type="SAM" id="Coils"/>
    </source>
</evidence>
<gene>
    <name evidence="2" type="ORF">OCV63_13110</name>
</gene>